<evidence type="ECO:0000256" key="3">
    <source>
        <dbReference type="ARBA" id="ARBA00022475"/>
    </source>
</evidence>
<dbReference type="Gene3D" id="1.10.287.3610">
    <property type="match status" value="1"/>
</dbReference>
<dbReference type="RefSeq" id="WP_190614821.1">
    <property type="nucleotide sequence ID" value="NZ_AP018712.1"/>
</dbReference>
<keyword evidence="13" id="KW-0594">Phospholipid biosynthesis</keyword>
<keyword evidence="18" id="KW-0460">Magnesium</keyword>
<feature type="transmembrane region" description="Helical" evidence="19">
    <location>
        <begin position="57"/>
        <end position="76"/>
    </location>
</feature>
<evidence type="ECO:0000313" key="20">
    <source>
        <dbReference type="EMBL" id="BBE31961.1"/>
    </source>
</evidence>
<evidence type="ECO:0000256" key="11">
    <source>
        <dbReference type="ARBA" id="ARBA00023098"/>
    </source>
</evidence>
<evidence type="ECO:0000256" key="5">
    <source>
        <dbReference type="ARBA" id="ARBA00022679"/>
    </source>
</evidence>
<keyword evidence="3" id="KW-1003">Cell membrane</keyword>
<dbReference type="FunCoup" id="A0A7G1G699">
    <property type="interactions" value="44"/>
</dbReference>
<feature type="binding site" evidence="17">
    <location>
        <begin position="95"/>
        <end position="96"/>
    </location>
    <ligand>
        <name>ATP</name>
        <dbReference type="ChEBI" id="CHEBI:30616"/>
    </ligand>
</feature>
<dbReference type="PANTHER" id="PTHR34299:SF1">
    <property type="entry name" value="DIACYLGLYCEROL KINASE"/>
    <property type="match status" value="1"/>
</dbReference>
<dbReference type="Pfam" id="PF01219">
    <property type="entry name" value="DAGK_prokar"/>
    <property type="match status" value="1"/>
</dbReference>
<evidence type="ECO:0000256" key="1">
    <source>
        <dbReference type="ARBA" id="ARBA00004651"/>
    </source>
</evidence>
<evidence type="ECO:0000256" key="13">
    <source>
        <dbReference type="ARBA" id="ARBA00023209"/>
    </source>
</evidence>
<evidence type="ECO:0000256" key="9">
    <source>
        <dbReference type="ARBA" id="ARBA00022840"/>
    </source>
</evidence>
<dbReference type="EMBL" id="AP018712">
    <property type="protein sequence ID" value="BBE31961.1"/>
    <property type="molecule type" value="Genomic_DNA"/>
</dbReference>
<evidence type="ECO:0000256" key="12">
    <source>
        <dbReference type="ARBA" id="ARBA00023136"/>
    </source>
</evidence>
<feature type="transmembrane region" description="Helical" evidence="19">
    <location>
        <begin position="97"/>
        <end position="122"/>
    </location>
</feature>
<keyword evidence="18" id="KW-0479">Metal-binding</keyword>
<dbReference type="InterPro" id="IPR000829">
    <property type="entry name" value="DAGK"/>
</dbReference>
<feature type="transmembrane region" description="Helical" evidence="19">
    <location>
        <begin position="128"/>
        <end position="144"/>
    </location>
</feature>
<keyword evidence="8 20" id="KW-0418">Kinase</keyword>
<evidence type="ECO:0000256" key="18">
    <source>
        <dbReference type="PIRSR" id="PIRSR600829-4"/>
    </source>
</evidence>
<dbReference type="InParanoid" id="A0A7G1G699"/>
<organism evidence="20 21">
    <name type="scientific">Tepiditoga spiralis</name>
    <dbReference type="NCBI Taxonomy" id="2108365"/>
    <lineage>
        <taxon>Bacteria</taxon>
        <taxon>Thermotogati</taxon>
        <taxon>Thermotogota</taxon>
        <taxon>Thermotogae</taxon>
        <taxon>Petrotogales</taxon>
        <taxon>Petrotogaceae</taxon>
        <taxon>Tepiditoga</taxon>
    </lineage>
</organism>
<feature type="active site" description="Proton acceptor" evidence="15">
    <location>
        <position position="70"/>
    </location>
</feature>
<sequence>MMKRIIGTKKFKDSLKFAINGLFEVHKTQRNFRIQTFIGLIALITALFLDLNGVKLLWISFAVMLVLLMEALNTVIEKVLDYLHPDYSEIIGIIKDISAAVVLIASVFSIVIGTIIFGESIFKINPKYGIIIAIAFLVFIKFFSRGGKNNG</sequence>
<dbReference type="GO" id="GO:0005524">
    <property type="term" value="F:ATP binding"/>
    <property type="evidence" value="ECO:0007669"/>
    <property type="project" value="UniProtKB-KW"/>
</dbReference>
<protein>
    <submittedName>
        <fullName evidence="20">Diacylglycerol kinase</fullName>
    </submittedName>
</protein>
<dbReference type="GO" id="GO:0016301">
    <property type="term" value="F:kinase activity"/>
    <property type="evidence" value="ECO:0007669"/>
    <property type="project" value="UniProtKB-KW"/>
</dbReference>
<name>A0A7G1G699_9BACT</name>
<dbReference type="Proteomes" id="UP000516361">
    <property type="component" value="Chromosome"/>
</dbReference>
<keyword evidence="6 19" id="KW-0812">Transmembrane</keyword>
<evidence type="ECO:0000256" key="8">
    <source>
        <dbReference type="ARBA" id="ARBA00022777"/>
    </source>
</evidence>
<evidence type="ECO:0000256" key="16">
    <source>
        <dbReference type="PIRSR" id="PIRSR600829-2"/>
    </source>
</evidence>
<keyword evidence="10 19" id="KW-1133">Transmembrane helix</keyword>
<keyword evidence="5" id="KW-0808">Transferase</keyword>
<feature type="binding site" evidence="18">
    <location>
        <position position="77"/>
    </location>
    <ligand>
        <name>a divalent metal cation</name>
        <dbReference type="ChEBI" id="CHEBI:60240"/>
    </ligand>
</feature>
<comment type="similarity">
    <text evidence="2">Belongs to the bacterial diacylglycerol kinase family.</text>
</comment>
<gene>
    <name evidence="20" type="ORF">OSSY52_21020</name>
</gene>
<evidence type="ECO:0000256" key="14">
    <source>
        <dbReference type="ARBA" id="ARBA00023264"/>
    </source>
</evidence>
<evidence type="ECO:0000313" key="21">
    <source>
        <dbReference type="Proteomes" id="UP000516361"/>
    </source>
</evidence>
<evidence type="ECO:0000256" key="2">
    <source>
        <dbReference type="ARBA" id="ARBA00005967"/>
    </source>
</evidence>
<evidence type="ECO:0000256" key="6">
    <source>
        <dbReference type="ARBA" id="ARBA00022692"/>
    </source>
</evidence>
<comment type="subcellular location">
    <subcellularLocation>
        <location evidence="1">Cell membrane</location>
        <topology evidence="1">Multi-pass membrane protein</topology>
    </subcellularLocation>
</comment>
<evidence type="ECO:0000256" key="10">
    <source>
        <dbReference type="ARBA" id="ARBA00022989"/>
    </source>
</evidence>
<keyword evidence="4" id="KW-0444">Lipid biosynthesis</keyword>
<evidence type="ECO:0000256" key="17">
    <source>
        <dbReference type="PIRSR" id="PIRSR600829-3"/>
    </source>
</evidence>
<accession>A0A7G1G699</accession>
<evidence type="ECO:0000256" key="19">
    <source>
        <dbReference type="SAM" id="Phobius"/>
    </source>
</evidence>
<dbReference type="GO" id="GO:0005886">
    <property type="term" value="C:plasma membrane"/>
    <property type="evidence" value="ECO:0007669"/>
    <property type="project" value="UniProtKB-SubCell"/>
</dbReference>
<comment type="cofactor">
    <cofactor evidence="18">
        <name>Mg(2+)</name>
        <dbReference type="ChEBI" id="CHEBI:18420"/>
    </cofactor>
    <text evidence="18">Mn(2+), Zn(2+), Cd(2+) and Co(2+) support activity to lesser extents.</text>
</comment>
<keyword evidence="12 19" id="KW-0472">Membrane</keyword>
<feature type="transmembrane region" description="Helical" evidence="19">
    <location>
        <begin position="32"/>
        <end position="51"/>
    </location>
</feature>
<evidence type="ECO:0000256" key="4">
    <source>
        <dbReference type="ARBA" id="ARBA00022516"/>
    </source>
</evidence>
<dbReference type="InterPro" id="IPR036945">
    <property type="entry name" value="DAGK_sf"/>
</dbReference>
<feature type="binding site" evidence="17">
    <location>
        <position position="77"/>
    </location>
    <ligand>
        <name>ATP</name>
        <dbReference type="ChEBI" id="CHEBI:30616"/>
    </ligand>
</feature>
<keyword evidence="21" id="KW-1185">Reference proteome</keyword>
<evidence type="ECO:0000256" key="7">
    <source>
        <dbReference type="ARBA" id="ARBA00022741"/>
    </source>
</evidence>
<dbReference type="GO" id="GO:0046872">
    <property type="term" value="F:metal ion binding"/>
    <property type="evidence" value="ECO:0007669"/>
    <property type="project" value="UniProtKB-KW"/>
</dbReference>
<dbReference type="GO" id="GO:0008654">
    <property type="term" value="P:phospholipid biosynthetic process"/>
    <property type="evidence" value="ECO:0007669"/>
    <property type="project" value="UniProtKB-KW"/>
</dbReference>
<reference evidence="20 21" key="1">
    <citation type="submission" date="2018-06" db="EMBL/GenBank/DDBJ databases">
        <title>Genome sequencing of Oceanotoga sp. sy52.</title>
        <authorList>
            <person name="Mori K."/>
        </authorList>
    </citation>
    <scope>NUCLEOTIDE SEQUENCE [LARGE SCALE GENOMIC DNA]</scope>
    <source>
        <strain evidence="21">sy52</strain>
    </source>
</reference>
<dbReference type="KEGG" id="ocy:OSSY52_21020"/>
<keyword evidence="14" id="KW-1208">Phospholipid metabolism</keyword>
<keyword evidence="7 17" id="KW-0547">Nucleotide-binding</keyword>
<dbReference type="PANTHER" id="PTHR34299">
    <property type="entry name" value="DIACYLGLYCEROL KINASE"/>
    <property type="match status" value="1"/>
</dbReference>
<dbReference type="AlphaFoldDB" id="A0A7G1G699"/>
<feature type="binding site" evidence="16">
    <location>
        <position position="70"/>
    </location>
    <ligand>
        <name>substrate</name>
    </ligand>
</feature>
<keyword evidence="9 17" id="KW-0067">ATP-binding</keyword>
<dbReference type="InterPro" id="IPR033717">
    <property type="entry name" value="UDPK"/>
</dbReference>
<keyword evidence="11" id="KW-0443">Lipid metabolism</keyword>
<proteinExistence type="inferred from homology"/>
<evidence type="ECO:0000256" key="15">
    <source>
        <dbReference type="PIRSR" id="PIRSR600829-1"/>
    </source>
</evidence>
<dbReference type="CDD" id="cd14265">
    <property type="entry name" value="UDPK_IM_like"/>
    <property type="match status" value="1"/>
</dbReference>